<dbReference type="EMBL" id="ACKO02000010">
    <property type="protein sequence ID" value="EET44440.1"/>
    <property type="molecule type" value="Genomic_DNA"/>
</dbReference>
<organism evidence="1 2">
    <name type="scientific">Neisseria sicca ATCC 29256</name>
    <dbReference type="NCBI Taxonomy" id="547045"/>
    <lineage>
        <taxon>Bacteria</taxon>
        <taxon>Pseudomonadati</taxon>
        <taxon>Pseudomonadota</taxon>
        <taxon>Betaproteobacteria</taxon>
        <taxon>Neisseriales</taxon>
        <taxon>Neisseriaceae</taxon>
        <taxon>Neisseria</taxon>
    </lineage>
</organism>
<dbReference type="AlphaFoldDB" id="C6M5W2"/>
<name>C6M5W2_NEISI</name>
<reference evidence="1" key="1">
    <citation type="submission" date="2009-07" db="EMBL/GenBank/DDBJ databases">
        <authorList>
            <person name="Weinstock G."/>
            <person name="Sodergren E."/>
            <person name="Clifton S."/>
            <person name="Fulton L."/>
            <person name="Fulton B."/>
            <person name="Courtney L."/>
            <person name="Fronick C."/>
            <person name="Harrison M."/>
            <person name="Strong C."/>
            <person name="Farmer C."/>
            <person name="Delahaunty K."/>
            <person name="Markovic C."/>
            <person name="Hall O."/>
            <person name="Minx P."/>
            <person name="Tomlinson C."/>
            <person name="Mitreva M."/>
            <person name="Nelson J."/>
            <person name="Hou S."/>
            <person name="Wollam A."/>
            <person name="Pepin K.H."/>
            <person name="Johnson M."/>
            <person name="Bhonagiri V."/>
            <person name="Nash W.E."/>
            <person name="Warren W."/>
            <person name="Chinwalla A."/>
            <person name="Mardis E.R."/>
            <person name="Wilson R.K."/>
        </authorList>
    </citation>
    <scope>NUCLEOTIDE SEQUENCE [LARGE SCALE GENOMIC DNA]</scope>
    <source>
        <strain evidence="1">ATCC 29256</strain>
    </source>
</reference>
<keyword evidence="2" id="KW-1185">Reference proteome</keyword>
<gene>
    <name evidence="1" type="ORF">NEISICOT_01911</name>
</gene>
<protein>
    <submittedName>
        <fullName evidence="1">Uncharacterized protein</fullName>
    </submittedName>
</protein>
<accession>C6M5W2</accession>
<proteinExistence type="predicted"/>
<comment type="caution">
    <text evidence="1">The sequence shown here is derived from an EMBL/GenBank/DDBJ whole genome shotgun (WGS) entry which is preliminary data.</text>
</comment>
<dbReference type="Proteomes" id="UP000005365">
    <property type="component" value="Unassembled WGS sequence"/>
</dbReference>
<evidence type="ECO:0000313" key="2">
    <source>
        <dbReference type="Proteomes" id="UP000005365"/>
    </source>
</evidence>
<sequence length="54" mass="6677">MYIRRFQHTAARRRLVPVRVILRWVVWFQHTAARRRLEPLSKALLHQASQPRFR</sequence>
<evidence type="ECO:0000313" key="1">
    <source>
        <dbReference type="EMBL" id="EET44440.1"/>
    </source>
</evidence>